<keyword evidence="1" id="KW-1133">Transmembrane helix</keyword>
<dbReference type="AlphaFoldDB" id="A0A0R3ASH3"/>
<sequence length="126" mass="15064">MWLFTAYTIVLSAGVLVLLGLMLFAEYTKLDELESHFSENEKVQRHKRIWRKNQRIDRFHRMGLIIDILSMPKRYLEAGLVTEAELASIPLALKRWALWPYRLSTIWIIAMIVWVVWHKWFDIPIP</sequence>
<dbReference type="PATRIC" id="fig|1615673.3.peg.1066"/>
<dbReference type="OrthoDB" id="7004700at2"/>
<keyword evidence="1" id="KW-0472">Membrane</keyword>
<proteinExistence type="predicted"/>
<feature type="transmembrane region" description="Helical" evidence="1">
    <location>
        <begin position="6"/>
        <end position="25"/>
    </location>
</feature>
<keyword evidence="1" id="KW-0812">Transmembrane</keyword>
<evidence type="ECO:0000313" key="3">
    <source>
        <dbReference type="Proteomes" id="UP000050852"/>
    </source>
</evidence>
<gene>
    <name evidence="2" type="ORF">TX23_00735</name>
</gene>
<name>A0A0R3ASH3_9PSED</name>
<evidence type="ECO:0000313" key="2">
    <source>
        <dbReference type="EMBL" id="KRP74749.1"/>
    </source>
</evidence>
<feature type="transmembrane region" description="Helical" evidence="1">
    <location>
        <begin position="99"/>
        <end position="117"/>
    </location>
</feature>
<comment type="caution">
    <text evidence="2">The sequence shown here is derived from an EMBL/GenBank/DDBJ whole genome shotgun (WGS) entry which is preliminary data.</text>
</comment>
<evidence type="ECO:0000256" key="1">
    <source>
        <dbReference type="SAM" id="Phobius"/>
    </source>
</evidence>
<protein>
    <submittedName>
        <fullName evidence="2">Uncharacterized protein</fullName>
    </submittedName>
</protein>
<dbReference type="EMBL" id="JYLN01000001">
    <property type="protein sequence ID" value="KRP74749.1"/>
    <property type="molecule type" value="Genomic_DNA"/>
</dbReference>
<organism evidence="2 3">
    <name type="scientific">Pseudomonas paralactis</name>
    <dbReference type="NCBI Taxonomy" id="1615673"/>
    <lineage>
        <taxon>Bacteria</taxon>
        <taxon>Pseudomonadati</taxon>
        <taxon>Pseudomonadota</taxon>
        <taxon>Gammaproteobacteria</taxon>
        <taxon>Pseudomonadales</taxon>
        <taxon>Pseudomonadaceae</taxon>
        <taxon>Pseudomonas</taxon>
    </lineage>
</organism>
<reference evidence="2 3" key="1">
    <citation type="submission" date="2015-02" db="EMBL/GenBank/DDBJ databases">
        <title>Two Pseudomonas sp. nov., isolated from raw milk.</title>
        <authorList>
            <person name="Wenning M."/>
            <person name="von Neubeck M."/>
            <person name="Huptas C."/>
            <person name="Scherer S."/>
        </authorList>
    </citation>
    <scope>NUCLEOTIDE SEQUENCE [LARGE SCALE GENOMIC DNA]</scope>
    <source>
        <strain evidence="2 3">DSM 29164</strain>
    </source>
</reference>
<dbReference type="RefSeq" id="WP_057700590.1">
    <property type="nucleotide sequence ID" value="NZ_JAUKOF010000021.1"/>
</dbReference>
<accession>A0A0R3ASH3</accession>
<dbReference type="Proteomes" id="UP000050852">
    <property type="component" value="Unassembled WGS sequence"/>
</dbReference>